<feature type="domain" description="LysM" evidence="2">
    <location>
        <begin position="522"/>
        <end position="566"/>
    </location>
</feature>
<dbReference type="PROSITE" id="PS51782">
    <property type="entry name" value="LYSM"/>
    <property type="match status" value="3"/>
</dbReference>
<dbReference type="RefSeq" id="WP_131482308.1">
    <property type="nucleotide sequence ID" value="NZ_SJDL01000019.1"/>
</dbReference>
<evidence type="ECO:0000259" key="2">
    <source>
        <dbReference type="PROSITE" id="PS51782"/>
    </source>
</evidence>
<dbReference type="PANTHER" id="PTHR33734:SF22">
    <property type="entry name" value="MEMBRANE-BOUND LYTIC MUREIN TRANSGLYCOSYLASE D"/>
    <property type="match status" value="1"/>
</dbReference>
<proteinExistence type="inferred from homology"/>
<dbReference type="InterPro" id="IPR018392">
    <property type="entry name" value="LysM"/>
</dbReference>
<dbReference type="Pfam" id="PF01464">
    <property type="entry name" value="SLT"/>
    <property type="match status" value="1"/>
</dbReference>
<protein>
    <submittedName>
        <fullName evidence="3">LysM peptidoglycan-binding domain-containing protein</fullName>
    </submittedName>
</protein>
<feature type="domain" description="LysM" evidence="2">
    <location>
        <begin position="376"/>
        <end position="419"/>
    </location>
</feature>
<dbReference type="InterPro" id="IPR008258">
    <property type="entry name" value="Transglycosylase_SLT_dom_1"/>
</dbReference>
<dbReference type="SUPFAM" id="SSF54106">
    <property type="entry name" value="LysM domain"/>
    <property type="match status" value="3"/>
</dbReference>
<dbReference type="InterPro" id="IPR036779">
    <property type="entry name" value="LysM_dom_sf"/>
</dbReference>
<dbReference type="Gene3D" id="3.10.350.10">
    <property type="entry name" value="LysM domain"/>
    <property type="match status" value="3"/>
</dbReference>
<dbReference type="EMBL" id="SJDL01000019">
    <property type="protein sequence ID" value="TBW54770.1"/>
    <property type="molecule type" value="Genomic_DNA"/>
</dbReference>
<evidence type="ECO:0000313" key="3">
    <source>
        <dbReference type="EMBL" id="TBW54770.1"/>
    </source>
</evidence>
<dbReference type="Gene3D" id="1.10.530.10">
    <property type="match status" value="1"/>
</dbReference>
<dbReference type="InterPro" id="IPR000189">
    <property type="entry name" value="Transglyc_AS"/>
</dbReference>
<comment type="similarity">
    <text evidence="1">Belongs to the transglycosylase Slt family.</text>
</comment>
<keyword evidence="4" id="KW-1185">Reference proteome</keyword>
<name>A0ABY1ZJ43_9GAMM</name>
<feature type="domain" description="LysM" evidence="2">
    <location>
        <begin position="453"/>
        <end position="497"/>
    </location>
</feature>
<dbReference type="CDD" id="cd16894">
    <property type="entry name" value="MltD-like"/>
    <property type="match status" value="1"/>
</dbReference>
<dbReference type="Pfam" id="PF01476">
    <property type="entry name" value="LysM"/>
    <property type="match status" value="3"/>
</dbReference>
<dbReference type="PROSITE" id="PS51257">
    <property type="entry name" value="PROKAR_LIPOPROTEIN"/>
    <property type="match status" value="1"/>
</dbReference>
<dbReference type="SUPFAM" id="SSF53955">
    <property type="entry name" value="Lysozyme-like"/>
    <property type="match status" value="1"/>
</dbReference>
<dbReference type="SMART" id="SM00257">
    <property type="entry name" value="LysM"/>
    <property type="match status" value="3"/>
</dbReference>
<accession>A0ABY1ZJ43</accession>
<dbReference type="CDD" id="cd00118">
    <property type="entry name" value="LysM"/>
    <property type="match status" value="3"/>
</dbReference>
<dbReference type="Proteomes" id="UP000313645">
    <property type="component" value="Unassembled WGS sequence"/>
</dbReference>
<dbReference type="InterPro" id="IPR023346">
    <property type="entry name" value="Lysozyme-like_dom_sf"/>
</dbReference>
<evidence type="ECO:0000256" key="1">
    <source>
        <dbReference type="ARBA" id="ARBA00007734"/>
    </source>
</evidence>
<sequence length="574" mass="64335">MNTARITTALLFATLLSGCQTFTGKGDSDSLSESDLLESEHVSVPAGDDELQASVEGHASQDDTTDLDDSIEPSLKSQAARARERLEQPTENNVAGDDVTHDLWSHLRQRFGMDLTLDNERIEQQLRWYASHPRYIDRVAKRARRYLYYILKQTEDRGLPGEYALLPVVESAYDPFAYSHGRAAGLWQFIPSTGRVYGLNQSWWHDQRRDVIDATAGALEYLDALADRFDGDYMLALASYNSGAGTVMRAIRHNKARGLPTDYWALNLPRETRAYVPKLIAIAKIIDDPQAYGVTLPPIPDEPYFKVVDTGSQIDLAQAANLAGVDIEEIYLLNPAYNRWATSPEGPHRLLVPADNAEQFREGLAGLDPSDRVSWKNYKVRSGDSLIKIAHNFGTTPDVIKQVNHLRSNLIRVDQRLLIPTSTKGNASYALSASERLKDRQASINRNAKGTRVEHTVQRGDTFWDIARDNNVSVRQLARWNGMAPGDPLIPGKRLVIWSKDPDVQQLAMAGRRSPSEMVRKVGYRVRKGDSLARIAGRFNVNVRDIASWNSLNVNNYLQPGQSLVLYVDIRRSP</sequence>
<evidence type="ECO:0000313" key="4">
    <source>
        <dbReference type="Proteomes" id="UP000313645"/>
    </source>
</evidence>
<organism evidence="3 4">
    <name type="scientific">Marinobacter halodurans</name>
    <dbReference type="NCBI Taxonomy" id="2528979"/>
    <lineage>
        <taxon>Bacteria</taxon>
        <taxon>Pseudomonadati</taxon>
        <taxon>Pseudomonadota</taxon>
        <taxon>Gammaproteobacteria</taxon>
        <taxon>Pseudomonadales</taxon>
        <taxon>Marinobacteraceae</taxon>
        <taxon>Marinobacter</taxon>
    </lineage>
</organism>
<dbReference type="PROSITE" id="PS00922">
    <property type="entry name" value="TRANSGLYCOSYLASE"/>
    <property type="match status" value="1"/>
</dbReference>
<dbReference type="PANTHER" id="PTHR33734">
    <property type="entry name" value="LYSM DOMAIN-CONTAINING GPI-ANCHORED PROTEIN 2"/>
    <property type="match status" value="1"/>
</dbReference>
<gene>
    <name evidence="3" type="ORF">EZI54_12940</name>
</gene>
<reference evidence="3 4" key="1">
    <citation type="submission" date="2019-02" db="EMBL/GenBank/DDBJ databases">
        <title>Marinobacter halodurans sp. nov., a marine bacterium isolated from sea tidal flat.</title>
        <authorList>
            <person name="Yoo Y."/>
            <person name="Lee D.W."/>
            <person name="Kim B.S."/>
            <person name="Kim J.-J."/>
        </authorList>
    </citation>
    <scope>NUCLEOTIDE SEQUENCE [LARGE SCALE GENOMIC DNA]</scope>
    <source>
        <strain evidence="3 4">YJ-S3-2</strain>
    </source>
</reference>
<comment type="caution">
    <text evidence="3">The sequence shown here is derived from an EMBL/GenBank/DDBJ whole genome shotgun (WGS) entry which is preliminary data.</text>
</comment>